<evidence type="ECO:0000313" key="3">
    <source>
        <dbReference type="Proteomes" id="UP000299102"/>
    </source>
</evidence>
<dbReference type="AlphaFoldDB" id="A0A4C2AG88"/>
<evidence type="ECO:0000256" key="1">
    <source>
        <dbReference type="SAM" id="MobiDB-lite"/>
    </source>
</evidence>
<feature type="compositionally biased region" description="Polar residues" evidence="1">
    <location>
        <begin position="170"/>
        <end position="179"/>
    </location>
</feature>
<proteinExistence type="predicted"/>
<keyword evidence="3" id="KW-1185">Reference proteome</keyword>
<name>A0A4C2AG88_EUMVA</name>
<protein>
    <submittedName>
        <fullName evidence="2">Uncharacterized protein</fullName>
    </submittedName>
</protein>
<comment type="caution">
    <text evidence="2">The sequence shown here is derived from an EMBL/GenBank/DDBJ whole genome shotgun (WGS) entry which is preliminary data.</text>
</comment>
<dbReference type="STRING" id="151549.A0A4C2AG88"/>
<dbReference type="Proteomes" id="UP000299102">
    <property type="component" value="Unassembled WGS sequence"/>
</dbReference>
<evidence type="ECO:0000313" key="2">
    <source>
        <dbReference type="EMBL" id="GBP98134.1"/>
    </source>
</evidence>
<feature type="compositionally biased region" description="Low complexity" evidence="1">
    <location>
        <begin position="72"/>
        <end position="82"/>
    </location>
</feature>
<reference evidence="2 3" key="1">
    <citation type="journal article" date="2019" name="Commun. Biol.">
        <title>The bagworm genome reveals a unique fibroin gene that provides high tensile strength.</title>
        <authorList>
            <person name="Kono N."/>
            <person name="Nakamura H."/>
            <person name="Ohtoshi R."/>
            <person name="Tomita M."/>
            <person name="Numata K."/>
            <person name="Arakawa K."/>
        </authorList>
    </citation>
    <scope>NUCLEOTIDE SEQUENCE [LARGE SCALE GENOMIC DNA]</scope>
</reference>
<feature type="compositionally biased region" description="Polar residues" evidence="1">
    <location>
        <begin position="136"/>
        <end position="156"/>
    </location>
</feature>
<gene>
    <name evidence="2" type="ORF">EVAR_100351_1</name>
</gene>
<feature type="region of interest" description="Disordered" evidence="1">
    <location>
        <begin position="1"/>
        <end position="266"/>
    </location>
</feature>
<dbReference type="OrthoDB" id="1939715at2759"/>
<accession>A0A4C2AG88</accession>
<feature type="compositionally biased region" description="Polar residues" evidence="1">
    <location>
        <begin position="244"/>
        <end position="265"/>
    </location>
</feature>
<organism evidence="2 3">
    <name type="scientific">Eumeta variegata</name>
    <name type="common">Bagworm moth</name>
    <name type="synonym">Eumeta japonica</name>
    <dbReference type="NCBI Taxonomy" id="151549"/>
    <lineage>
        <taxon>Eukaryota</taxon>
        <taxon>Metazoa</taxon>
        <taxon>Ecdysozoa</taxon>
        <taxon>Arthropoda</taxon>
        <taxon>Hexapoda</taxon>
        <taxon>Insecta</taxon>
        <taxon>Pterygota</taxon>
        <taxon>Neoptera</taxon>
        <taxon>Endopterygota</taxon>
        <taxon>Lepidoptera</taxon>
        <taxon>Glossata</taxon>
        <taxon>Ditrysia</taxon>
        <taxon>Tineoidea</taxon>
        <taxon>Psychidae</taxon>
        <taxon>Oiketicinae</taxon>
        <taxon>Eumeta</taxon>
    </lineage>
</organism>
<dbReference type="EMBL" id="BGZK01003075">
    <property type="protein sequence ID" value="GBP98134.1"/>
    <property type="molecule type" value="Genomic_DNA"/>
</dbReference>
<sequence length="377" mass="40996">MHRNREPFAPRGQPSRTRGRGGFQGVGPPSGEDENWETTSEHSEGGGHGSQRRTGGASVGTISITETKIPLVRQNNSRNNQNVKKESSGATELTDGMSELKIKKDDDIPDDGFQSARNKNSKRFKGPTSKDEAHQSKQQRSHSNQGGARNGSTSRNGNDKALNSGRGSVPVSSKSNSQYDRPRQPNLAPRFVKQRQKQQLGLVSGFGSDTGAVPPPPPVNAWDKPISQTLRANIEENNEILDTKSGNSSQRSSPGDSQTEKSQVGCSLAIDKSGVLDGSTPPVETIIFENTNYKTAPPPAEALKQKYQPSANTVKTQREETPNEMDARSLSFNGDVRTPPKSIQELISENGRTGNDGRITWFANIFDSAQKERIHLI</sequence>
<feature type="compositionally biased region" description="Basic and acidic residues" evidence="1">
    <location>
        <begin position="316"/>
        <end position="327"/>
    </location>
</feature>
<feature type="region of interest" description="Disordered" evidence="1">
    <location>
        <begin position="292"/>
        <end position="340"/>
    </location>
</feature>